<comment type="caution">
    <text evidence="11">The sequence shown here is derived from an EMBL/GenBank/DDBJ whole genome shotgun (WGS) entry which is preliminary data.</text>
</comment>
<dbReference type="InterPro" id="IPR020843">
    <property type="entry name" value="ER"/>
</dbReference>
<evidence type="ECO:0000313" key="11">
    <source>
        <dbReference type="EMBL" id="RWS07063.1"/>
    </source>
</evidence>
<organism evidence="11 12">
    <name type="scientific">Dinothrombium tinctorium</name>
    <dbReference type="NCBI Taxonomy" id="1965070"/>
    <lineage>
        <taxon>Eukaryota</taxon>
        <taxon>Metazoa</taxon>
        <taxon>Ecdysozoa</taxon>
        <taxon>Arthropoda</taxon>
        <taxon>Chelicerata</taxon>
        <taxon>Arachnida</taxon>
        <taxon>Acari</taxon>
        <taxon>Acariformes</taxon>
        <taxon>Trombidiformes</taxon>
        <taxon>Prostigmata</taxon>
        <taxon>Anystina</taxon>
        <taxon>Parasitengona</taxon>
        <taxon>Trombidioidea</taxon>
        <taxon>Trombidiidae</taxon>
        <taxon>Dinothrombium</taxon>
    </lineage>
</organism>
<dbReference type="GO" id="GO:0004312">
    <property type="term" value="F:fatty acid synthase activity"/>
    <property type="evidence" value="ECO:0007669"/>
    <property type="project" value="TreeGrafter"/>
</dbReference>
<keyword evidence="6" id="KW-0443">Lipid metabolism</keyword>
<evidence type="ECO:0000256" key="3">
    <source>
        <dbReference type="ARBA" id="ARBA00022832"/>
    </source>
</evidence>
<dbReference type="Gene3D" id="3.90.180.10">
    <property type="entry name" value="Medium-chain alcohol dehydrogenases, catalytic domain"/>
    <property type="match status" value="1"/>
</dbReference>
<evidence type="ECO:0000256" key="5">
    <source>
        <dbReference type="ARBA" id="ARBA00023002"/>
    </source>
</evidence>
<evidence type="ECO:0000313" key="12">
    <source>
        <dbReference type="Proteomes" id="UP000285301"/>
    </source>
</evidence>
<reference evidence="11 12" key="1">
    <citation type="journal article" date="2018" name="Gigascience">
        <title>Genomes of trombidid mites reveal novel predicted allergens and laterally-transferred genes associated with secondary metabolism.</title>
        <authorList>
            <person name="Dong X."/>
            <person name="Chaisiri K."/>
            <person name="Xia D."/>
            <person name="Armstrong S.D."/>
            <person name="Fang Y."/>
            <person name="Donnelly M.J."/>
            <person name="Kadowaki T."/>
            <person name="McGarry J.W."/>
            <person name="Darby A.C."/>
            <person name="Makepeace B.L."/>
        </authorList>
    </citation>
    <scope>NUCLEOTIDE SEQUENCE [LARGE SCALE GENOMIC DNA]</scope>
    <source>
        <strain evidence="11">UoL-WK</strain>
    </source>
</reference>
<dbReference type="Pfam" id="PF00107">
    <property type="entry name" value="ADH_zinc_N"/>
    <property type="match status" value="1"/>
</dbReference>
<keyword evidence="5" id="KW-0560">Oxidoreductase</keyword>
<dbReference type="PANTHER" id="PTHR43775:SF7">
    <property type="entry name" value="FATTY ACID SYNTHASE"/>
    <property type="match status" value="1"/>
</dbReference>
<dbReference type="InterPro" id="IPR042104">
    <property type="entry name" value="PKS_dehydratase_sf"/>
</dbReference>
<dbReference type="InterPro" id="IPR014030">
    <property type="entry name" value="Ketoacyl_synth_N"/>
</dbReference>
<sequence length="1033" mass="118973">MSENDIVISGISGRYPECDNVEEFWQKLISGQELSSIDEQRWPIEFYINNVISTISLEDVIQNIPEDACVVEISQHPMLVPLIEKSLNQCLYVKMINANSENEVVDILNAIGEIYISGQNLEIENLYPKVKYPVSRETASLSHLIKWDHSHSYFVAKFPDYFYSSKRILAYDIDFMKNDAKFMVDHCIDGRSLFPATAYLFYIWFHLATEKNDEKIEVEFKNVTFHRAIIIQKDSICTLEYTINKATKKFLLYESGSPCVSGTICEPKEKIFPTFDYSSDMDEKILNLETKDVYKELRVRGYDYGSSFQGVVEAASDGSRARVKWTGNWISFADAMLHPYLLASKNRNLCVPTFIEYLRYDPKELFQAIEKENILNVSYDKYANAVYTNGVFIKGLVMTPISRRQDMNGLPCFEEVSFVPFDDHIEFNNEEVRIAENYINLCVRTIKRLDSKKYKIFEDRSINMFDDTFNANYSLYNKLKEALKEKKQLDELLRSLKDEDKQLYFLKLSYKELIKDRINTMLENITDRNLKVVEYNKTPSKINNDVSEIANKYGMKCEYIMLPTEKEEKSLPLNSTDVNFVIFKDSSAELMLDETSQMDKDQLREFLASTQTILRTDGFLLCYYRRKLTNLEKELFVLQNKSLPKLDFEQNLNSLLKETKFKKIFTKSDHFGMVSVLLKKDEVKGIIYEPIVIETQLQEYDWIETIKNELKIKQENRIWLKAKESEISGVIGLTRCLRREPGKERIRCLIADEDLIPLEVLEKDLAINLIRNGTHGNYAIDTIGEETKEIEHAFLDVKTKGDLTSFKWFEAPHKHYTPLQAHRPNNDHVLVHVYYAALNFKDVMVATGRISTNAYPDDGSNIGNIGFEFSGIDENGNRICGCCLKNAMATTMLLKNSDFVLPVPENWTLEDAATIPVVYATVYYGLLIRATLRAKEKVLIHAGSGGVGQAAINVCLGMGCEVYTSVGTEEKKKFLQSLFPQLQDKHFVNSRDVNFEEHILKETSGKGVDVILNSLAEEKLRSSINCLAEFGRF</sequence>
<dbReference type="InterPro" id="IPR049900">
    <property type="entry name" value="PKS_mFAS_DH"/>
</dbReference>
<evidence type="ECO:0000256" key="2">
    <source>
        <dbReference type="ARBA" id="ARBA00022516"/>
    </source>
</evidence>
<dbReference type="AlphaFoldDB" id="A0A3S3QCG9"/>
<dbReference type="InterPro" id="IPR013149">
    <property type="entry name" value="ADH-like_C"/>
</dbReference>
<dbReference type="SMART" id="SM00829">
    <property type="entry name" value="PKS_ER"/>
    <property type="match status" value="1"/>
</dbReference>
<feature type="region of interest" description="C-terminal hotdog fold" evidence="9">
    <location>
        <begin position="285"/>
        <end position="427"/>
    </location>
</feature>
<name>A0A3S3QCG9_9ACAR</name>
<dbReference type="GO" id="GO:0006633">
    <property type="term" value="P:fatty acid biosynthetic process"/>
    <property type="evidence" value="ECO:0007669"/>
    <property type="project" value="UniProtKB-KW"/>
</dbReference>
<keyword evidence="4" id="KW-0521">NADP</keyword>
<dbReference type="InterPro" id="IPR049391">
    <property type="entry name" value="FAS_pseudo-KR"/>
</dbReference>
<evidence type="ECO:0000256" key="4">
    <source>
        <dbReference type="ARBA" id="ARBA00022857"/>
    </source>
</evidence>
<dbReference type="Gene3D" id="3.30.70.3290">
    <property type="match status" value="1"/>
</dbReference>
<dbReference type="Pfam" id="PF00109">
    <property type="entry name" value="ketoacyl-synt"/>
    <property type="match status" value="1"/>
</dbReference>
<dbReference type="Gene3D" id="3.40.50.150">
    <property type="entry name" value="Vaccinia Virus protein VP39"/>
    <property type="match status" value="1"/>
</dbReference>
<dbReference type="GO" id="GO:0016491">
    <property type="term" value="F:oxidoreductase activity"/>
    <property type="evidence" value="ECO:0007669"/>
    <property type="project" value="UniProtKB-KW"/>
</dbReference>
<dbReference type="SUPFAM" id="SSF51735">
    <property type="entry name" value="NAD(P)-binding Rossmann-fold domains"/>
    <property type="match status" value="1"/>
</dbReference>
<dbReference type="Proteomes" id="UP000285301">
    <property type="component" value="Unassembled WGS sequence"/>
</dbReference>
<dbReference type="PROSITE" id="PS52019">
    <property type="entry name" value="PKS_MFAS_DH"/>
    <property type="match status" value="1"/>
</dbReference>
<gene>
    <name evidence="11" type="ORF">B4U79_09386</name>
</gene>
<evidence type="ECO:0000256" key="9">
    <source>
        <dbReference type="PROSITE-ProRule" id="PRU01363"/>
    </source>
</evidence>
<dbReference type="Pfam" id="PF21149">
    <property type="entry name" value="FAS_pseudo-KR"/>
    <property type="match status" value="1"/>
</dbReference>
<evidence type="ECO:0000256" key="8">
    <source>
        <dbReference type="ARBA" id="ARBA00023268"/>
    </source>
</evidence>
<feature type="domain" description="PKS/mFAS DH" evidence="10">
    <location>
        <begin position="151"/>
        <end position="427"/>
    </location>
</feature>
<dbReference type="InterPro" id="IPR050091">
    <property type="entry name" value="PKS_NRPS_Biosynth_Enz"/>
</dbReference>
<evidence type="ECO:0000256" key="6">
    <source>
        <dbReference type="ARBA" id="ARBA00023098"/>
    </source>
</evidence>
<protein>
    <submittedName>
        <fullName evidence="11">Fatty acid synthase-like protein</fullName>
    </submittedName>
</protein>
<dbReference type="STRING" id="1965070.A0A3S3QCG9"/>
<feature type="active site" description="Proton acceptor; for dehydratase activity" evidence="9">
    <location>
        <position position="186"/>
    </location>
</feature>
<dbReference type="InterPro" id="IPR011032">
    <property type="entry name" value="GroES-like_sf"/>
</dbReference>
<evidence type="ECO:0000256" key="1">
    <source>
        <dbReference type="ARBA" id="ARBA00022450"/>
    </source>
</evidence>
<dbReference type="InterPro" id="IPR029063">
    <property type="entry name" value="SAM-dependent_MTases_sf"/>
</dbReference>
<keyword evidence="7" id="KW-0275">Fatty acid biosynthesis</keyword>
<evidence type="ECO:0000256" key="7">
    <source>
        <dbReference type="ARBA" id="ARBA00023160"/>
    </source>
</evidence>
<dbReference type="Gene3D" id="3.10.129.110">
    <property type="entry name" value="Polyketide synthase dehydratase"/>
    <property type="match status" value="1"/>
</dbReference>
<dbReference type="Gene3D" id="3.40.50.720">
    <property type="entry name" value="NAD(P)-binding Rossmann-like Domain"/>
    <property type="match status" value="1"/>
</dbReference>
<dbReference type="InterPro" id="IPR016039">
    <property type="entry name" value="Thiolase-like"/>
</dbReference>
<dbReference type="Gene3D" id="3.40.47.10">
    <property type="match status" value="1"/>
</dbReference>
<keyword evidence="12" id="KW-1185">Reference proteome</keyword>
<feature type="region of interest" description="N-terminal hotdog fold" evidence="9">
    <location>
        <begin position="151"/>
        <end position="271"/>
    </location>
</feature>
<proteinExistence type="predicted"/>
<feature type="active site" description="Proton donor; for dehydratase activity" evidence="9">
    <location>
        <position position="334"/>
    </location>
</feature>
<accession>A0A3S3QCG9</accession>
<keyword evidence="3" id="KW-0276">Fatty acid metabolism</keyword>
<keyword evidence="8" id="KW-0511">Multifunctional enzyme</keyword>
<keyword evidence="2" id="KW-0444">Lipid biosynthesis</keyword>
<dbReference type="InterPro" id="IPR036291">
    <property type="entry name" value="NAD(P)-bd_dom_sf"/>
</dbReference>
<dbReference type="CDD" id="cd05195">
    <property type="entry name" value="enoyl_red"/>
    <property type="match status" value="1"/>
</dbReference>
<keyword evidence="1" id="KW-0596">Phosphopantetheine</keyword>
<dbReference type="PANTHER" id="PTHR43775">
    <property type="entry name" value="FATTY ACID SYNTHASE"/>
    <property type="match status" value="1"/>
</dbReference>
<dbReference type="OrthoDB" id="6504497at2759"/>
<dbReference type="SUPFAM" id="SSF50129">
    <property type="entry name" value="GroES-like"/>
    <property type="match status" value="1"/>
</dbReference>
<dbReference type="EMBL" id="NCKU01003698">
    <property type="protein sequence ID" value="RWS07063.1"/>
    <property type="molecule type" value="Genomic_DNA"/>
</dbReference>
<evidence type="ECO:0000259" key="10">
    <source>
        <dbReference type="PROSITE" id="PS52019"/>
    </source>
</evidence>
<feature type="non-terminal residue" evidence="11">
    <location>
        <position position="1033"/>
    </location>
</feature>